<protein>
    <submittedName>
        <fullName evidence="2">Uncharacterized protein</fullName>
    </submittedName>
</protein>
<evidence type="ECO:0000256" key="1">
    <source>
        <dbReference type="SAM" id="MobiDB-lite"/>
    </source>
</evidence>
<keyword evidence="3" id="KW-1185">Reference proteome</keyword>
<reference evidence="2 3" key="1">
    <citation type="journal article" date="2024" name="J Genomics">
        <title>Draft genome sequencing and assembly of Favolaschia claudopus CIRM-BRFM 2984 isolated from oak limbs.</title>
        <authorList>
            <person name="Navarro D."/>
            <person name="Drula E."/>
            <person name="Chaduli D."/>
            <person name="Cazenave R."/>
            <person name="Ahrendt S."/>
            <person name="Wang J."/>
            <person name="Lipzen A."/>
            <person name="Daum C."/>
            <person name="Barry K."/>
            <person name="Grigoriev I.V."/>
            <person name="Favel A."/>
            <person name="Rosso M.N."/>
            <person name="Martin F."/>
        </authorList>
    </citation>
    <scope>NUCLEOTIDE SEQUENCE [LARGE SCALE GENOMIC DNA]</scope>
    <source>
        <strain evidence="2 3">CIRM-BRFM 2984</strain>
    </source>
</reference>
<feature type="compositionally biased region" description="Basic and acidic residues" evidence="1">
    <location>
        <begin position="133"/>
        <end position="146"/>
    </location>
</feature>
<dbReference type="EMBL" id="JAWWNJ010000076">
    <property type="protein sequence ID" value="KAK7006279.1"/>
    <property type="molecule type" value="Genomic_DNA"/>
</dbReference>
<feature type="compositionally biased region" description="Polar residues" evidence="1">
    <location>
        <begin position="18"/>
        <end position="44"/>
    </location>
</feature>
<evidence type="ECO:0000313" key="2">
    <source>
        <dbReference type="EMBL" id="KAK7006279.1"/>
    </source>
</evidence>
<dbReference type="AlphaFoldDB" id="A0AAW0ABS8"/>
<feature type="region of interest" description="Disordered" evidence="1">
    <location>
        <begin position="124"/>
        <end position="177"/>
    </location>
</feature>
<proteinExistence type="predicted"/>
<name>A0AAW0ABS8_9AGAR</name>
<feature type="region of interest" description="Disordered" evidence="1">
    <location>
        <begin position="1"/>
        <end position="96"/>
    </location>
</feature>
<sequence length="177" mass="18594">MSSIQAVHVRRSPPDQTPSPSTGSIATGNHASDTPMHTSRSTRSAFAANPANGETIHGHDNRPPPAILAHSHPAKQGHEESRRSRVVYPGTHPGVSAGRKVTVAWAGKESRLLGEGTATAAKRAADGIDGIEDVGREESRARERGGESAQAPDGRKVGGVSRPSERPPCKVFIKIPV</sequence>
<gene>
    <name evidence="2" type="ORF">R3P38DRAFT_2794023</name>
</gene>
<comment type="caution">
    <text evidence="2">The sequence shown here is derived from an EMBL/GenBank/DDBJ whole genome shotgun (WGS) entry which is preliminary data.</text>
</comment>
<evidence type="ECO:0000313" key="3">
    <source>
        <dbReference type="Proteomes" id="UP001362999"/>
    </source>
</evidence>
<accession>A0AAW0ABS8</accession>
<organism evidence="2 3">
    <name type="scientific">Favolaschia claudopus</name>
    <dbReference type="NCBI Taxonomy" id="2862362"/>
    <lineage>
        <taxon>Eukaryota</taxon>
        <taxon>Fungi</taxon>
        <taxon>Dikarya</taxon>
        <taxon>Basidiomycota</taxon>
        <taxon>Agaricomycotina</taxon>
        <taxon>Agaricomycetes</taxon>
        <taxon>Agaricomycetidae</taxon>
        <taxon>Agaricales</taxon>
        <taxon>Marasmiineae</taxon>
        <taxon>Mycenaceae</taxon>
        <taxon>Favolaschia</taxon>
    </lineage>
</organism>
<dbReference type="Proteomes" id="UP001362999">
    <property type="component" value="Unassembled WGS sequence"/>
</dbReference>